<organism evidence="2 3">
    <name type="scientific">Aquirufa rosea</name>
    <dbReference type="NCBI Taxonomy" id="2509241"/>
    <lineage>
        <taxon>Bacteria</taxon>
        <taxon>Pseudomonadati</taxon>
        <taxon>Bacteroidota</taxon>
        <taxon>Cytophagia</taxon>
        <taxon>Cytophagales</taxon>
        <taxon>Flectobacillaceae</taxon>
        <taxon>Aquirufa</taxon>
    </lineage>
</organism>
<dbReference type="Pfam" id="PF20664">
    <property type="entry name" value="DUF6814"/>
    <property type="match status" value="1"/>
</dbReference>
<reference evidence="2 3" key="1">
    <citation type="submission" date="2019-01" db="EMBL/GenBank/DDBJ databases">
        <title>Cytophagaceae bacterium strain CAR-16.</title>
        <authorList>
            <person name="Chen W.-M."/>
        </authorList>
    </citation>
    <scope>NUCLEOTIDE SEQUENCE [LARGE SCALE GENOMIC DNA]</scope>
    <source>
        <strain evidence="2 3">CAR-16</strain>
    </source>
</reference>
<dbReference type="Proteomes" id="UP000289455">
    <property type="component" value="Unassembled WGS sequence"/>
</dbReference>
<keyword evidence="1" id="KW-1133">Transmembrane helix</keyword>
<protein>
    <submittedName>
        <fullName evidence="2">Uncharacterized protein</fullName>
    </submittedName>
</protein>
<dbReference type="InterPro" id="IPR049211">
    <property type="entry name" value="DUF6814"/>
</dbReference>
<keyword evidence="3" id="KW-1185">Reference proteome</keyword>
<evidence type="ECO:0000313" key="3">
    <source>
        <dbReference type="Proteomes" id="UP000289455"/>
    </source>
</evidence>
<sequence length="72" mass="8020">MNYIRRFAGAIWILLGVAAAYFLIVEQAIPLFTKGDMESLVPAIIYTFILAPIITGGMCVFGIYALQNEYEL</sequence>
<dbReference type="EMBL" id="SDHY01000006">
    <property type="protein sequence ID" value="RXK47622.1"/>
    <property type="molecule type" value="Genomic_DNA"/>
</dbReference>
<feature type="transmembrane region" description="Helical" evidence="1">
    <location>
        <begin position="44"/>
        <end position="66"/>
    </location>
</feature>
<name>A0A4Q1BY25_9BACT</name>
<comment type="caution">
    <text evidence="2">The sequence shown here is derived from an EMBL/GenBank/DDBJ whole genome shotgun (WGS) entry which is preliminary data.</text>
</comment>
<feature type="transmembrane region" description="Helical" evidence="1">
    <location>
        <begin position="7"/>
        <end position="24"/>
    </location>
</feature>
<dbReference type="OrthoDB" id="679529at2"/>
<evidence type="ECO:0000256" key="1">
    <source>
        <dbReference type="SAM" id="Phobius"/>
    </source>
</evidence>
<evidence type="ECO:0000313" key="2">
    <source>
        <dbReference type="EMBL" id="RXK47622.1"/>
    </source>
</evidence>
<keyword evidence="1" id="KW-0812">Transmembrane</keyword>
<proteinExistence type="predicted"/>
<dbReference type="RefSeq" id="WP_129027662.1">
    <property type="nucleotide sequence ID" value="NZ_SDHY01000006.1"/>
</dbReference>
<dbReference type="AlphaFoldDB" id="A0A4Q1BY25"/>
<keyword evidence="1" id="KW-0472">Membrane</keyword>
<gene>
    <name evidence="2" type="ORF">ESB04_10310</name>
</gene>
<accession>A0A4Q1BY25</accession>